<evidence type="ECO:0000313" key="3">
    <source>
        <dbReference type="Proteomes" id="UP000321793"/>
    </source>
</evidence>
<evidence type="ECO:0008006" key="4">
    <source>
        <dbReference type="Google" id="ProtNLM"/>
    </source>
</evidence>
<comment type="caution">
    <text evidence="2">The sequence shown here is derived from an EMBL/GenBank/DDBJ whole genome shotgun (WGS) entry which is preliminary data.</text>
</comment>
<name>A0A512T0T1_9MICO</name>
<sequence>MPASRPEPFPPGLLRPTADLRRLGETPEDRDPAGGPKWTKVRRGVVVRAHVWSTLTPGQRHSALVQATALQMTGGDPPPFSHSAAAALWRLPRVTAWPARVDVTVSGAHSSGAVRRHSAQVPVSEVERVAGLPVTPLVRTLIDVARTEELTDSVAAVDHALHHGLCTREDLEAELDLVPGGARGRARAALVVAFAEAGAMSVGESLSRVQMFRLNIPRPRLQVVIEDADGLAGIGDFGWERERVVGEFDGRTKYAVPAGATSEEAAEVLWREKRREDRIRATQRRMARWVWADAARPTQMAAKLAAQGVERQPRNTWFDAA</sequence>
<dbReference type="RefSeq" id="WP_147064340.1">
    <property type="nucleotide sequence ID" value="NZ_BAABDN010000001.1"/>
</dbReference>
<organism evidence="2 3">
    <name type="scientific">Knoellia locipacati</name>
    <dbReference type="NCBI Taxonomy" id="882824"/>
    <lineage>
        <taxon>Bacteria</taxon>
        <taxon>Bacillati</taxon>
        <taxon>Actinomycetota</taxon>
        <taxon>Actinomycetes</taxon>
        <taxon>Micrococcales</taxon>
        <taxon>Intrasporangiaceae</taxon>
        <taxon>Knoellia</taxon>
    </lineage>
</organism>
<dbReference type="OrthoDB" id="5517693at2"/>
<dbReference type="AlphaFoldDB" id="A0A512T0T1"/>
<evidence type="ECO:0000313" key="2">
    <source>
        <dbReference type="EMBL" id="GEQ13796.1"/>
    </source>
</evidence>
<feature type="compositionally biased region" description="Pro residues" evidence="1">
    <location>
        <begin position="1"/>
        <end position="13"/>
    </location>
</feature>
<keyword evidence="3" id="KW-1185">Reference proteome</keyword>
<feature type="region of interest" description="Disordered" evidence="1">
    <location>
        <begin position="1"/>
        <end position="39"/>
    </location>
</feature>
<reference evidence="2 3" key="1">
    <citation type="submission" date="2019-07" db="EMBL/GenBank/DDBJ databases">
        <title>Whole genome shotgun sequence of Knoellia locipacati NBRC 109775.</title>
        <authorList>
            <person name="Hosoyama A."/>
            <person name="Uohara A."/>
            <person name="Ohji S."/>
            <person name="Ichikawa N."/>
        </authorList>
    </citation>
    <scope>NUCLEOTIDE SEQUENCE [LARGE SCALE GENOMIC DNA]</scope>
    <source>
        <strain evidence="2 3">NBRC 109775</strain>
    </source>
</reference>
<feature type="compositionally biased region" description="Basic and acidic residues" evidence="1">
    <location>
        <begin position="18"/>
        <end position="32"/>
    </location>
</feature>
<protein>
    <recommendedName>
        <fullName evidence="4">Transcriptional regulator, AbiEi antitoxin, Type IV TA system</fullName>
    </recommendedName>
</protein>
<accession>A0A512T0T1</accession>
<evidence type="ECO:0000256" key="1">
    <source>
        <dbReference type="SAM" id="MobiDB-lite"/>
    </source>
</evidence>
<dbReference type="EMBL" id="BKBA01000008">
    <property type="protein sequence ID" value="GEQ13796.1"/>
    <property type="molecule type" value="Genomic_DNA"/>
</dbReference>
<proteinExistence type="predicted"/>
<dbReference type="Proteomes" id="UP000321793">
    <property type="component" value="Unassembled WGS sequence"/>
</dbReference>
<gene>
    <name evidence="2" type="ORF">KLO01_18430</name>
</gene>